<dbReference type="Proteomes" id="UP001355298">
    <property type="component" value="Unassembled WGS sequence"/>
</dbReference>
<gene>
    <name evidence="2" type="ORF">VOP03_05920</name>
</gene>
<dbReference type="Pfam" id="PF12867">
    <property type="entry name" value="DinB_2"/>
    <property type="match status" value="1"/>
</dbReference>
<protein>
    <submittedName>
        <fullName evidence="2">DinB family protein</fullName>
    </submittedName>
</protein>
<organism evidence="2 3">
    <name type="scientific">Flagellimonas halotolerans</name>
    <dbReference type="NCBI Taxonomy" id="3112164"/>
    <lineage>
        <taxon>Bacteria</taxon>
        <taxon>Pseudomonadati</taxon>
        <taxon>Bacteroidota</taxon>
        <taxon>Flavobacteriia</taxon>
        <taxon>Flavobacteriales</taxon>
        <taxon>Flavobacteriaceae</taxon>
        <taxon>Flagellimonas</taxon>
    </lineage>
</organism>
<name>A0ABU6IPB4_9FLAO</name>
<dbReference type="Gene3D" id="1.20.120.450">
    <property type="entry name" value="dinb family like domain"/>
    <property type="match status" value="1"/>
</dbReference>
<proteinExistence type="predicted"/>
<evidence type="ECO:0000313" key="2">
    <source>
        <dbReference type="EMBL" id="MEC4264879.1"/>
    </source>
</evidence>
<dbReference type="InterPro" id="IPR034660">
    <property type="entry name" value="DinB/YfiT-like"/>
</dbReference>
<sequence>MKKLIIPLVALVLFSFSKDYSTKLSTEDRKMMIKHLTETRERMNEVLDGLTYVQFHYKPDPTSWSIAECMEHLALTEKMFVQTVHKSVEEGPKPALKDSLVFKDKEIMPMVADRSQKVKTSKPFEPSGKFGSTEETLEALLSTRSELLEYVKTTDDDLRNRYNSDLPFGTVDGVQLIVFIAGHMERHVLQMEEVMKDEGFPKIQ</sequence>
<dbReference type="EMBL" id="JAYMGW010000003">
    <property type="protein sequence ID" value="MEC4264879.1"/>
    <property type="molecule type" value="Genomic_DNA"/>
</dbReference>
<dbReference type="RefSeq" id="WP_326277392.1">
    <property type="nucleotide sequence ID" value="NZ_JAYKYV010000003.1"/>
</dbReference>
<dbReference type="SUPFAM" id="SSF109854">
    <property type="entry name" value="DinB/YfiT-like putative metalloenzymes"/>
    <property type="match status" value="1"/>
</dbReference>
<evidence type="ECO:0000259" key="1">
    <source>
        <dbReference type="Pfam" id="PF12867"/>
    </source>
</evidence>
<dbReference type="InterPro" id="IPR024775">
    <property type="entry name" value="DinB-like"/>
</dbReference>
<feature type="domain" description="DinB-like" evidence="1">
    <location>
        <begin position="36"/>
        <end position="191"/>
    </location>
</feature>
<reference evidence="2 3" key="1">
    <citation type="submission" date="2024-01" db="EMBL/GenBank/DDBJ databases">
        <title>The strains designed SYSU M86414 and SYSU M84420 isolated from the marine sediment in San Sha City (Hainan Province, China).</title>
        <authorList>
            <person name="Guo D."/>
        </authorList>
    </citation>
    <scope>NUCLEOTIDE SEQUENCE [LARGE SCALE GENOMIC DNA]</scope>
    <source>
        <strain evidence="2 3">SYSU M84420</strain>
    </source>
</reference>
<accession>A0ABU6IPB4</accession>
<keyword evidence="3" id="KW-1185">Reference proteome</keyword>
<comment type="caution">
    <text evidence="2">The sequence shown here is derived from an EMBL/GenBank/DDBJ whole genome shotgun (WGS) entry which is preliminary data.</text>
</comment>
<evidence type="ECO:0000313" key="3">
    <source>
        <dbReference type="Proteomes" id="UP001355298"/>
    </source>
</evidence>